<reference evidence="1 2" key="1">
    <citation type="submission" date="2023-04" db="EMBL/GenBank/DDBJ databases">
        <title>Genome of Basidiobolus ranarum AG-B5.</title>
        <authorList>
            <person name="Stajich J.E."/>
            <person name="Carter-House D."/>
            <person name="Gryganskyi A."/>
        </authorList>
    </citation>
    <scope>NUCLEOTIDE SEQUENCE [LARGE SCALE GENOMIC DNA]</scope>
    <source>
        <strain evidence="1 2">AG-B5</strain>
    </source>
</reference>
<evidence type="ECO:0000313" key="2">
    <source>
        <dbReference type="Proteomes" id="UP001479436"/>
    </source>
</evidence>
<dbReference type="InterPro" id="IPR029058">
    <property type="entry name" value="AB_hydrolase_fold"/>
</dbReference>
<evidence type="ECO:0000313" key="1">
    <source>
        <dbReference type="EMBL" id="KAK9764462.1"/>
    </source>
</evidence>
<dbReference type="EMBL" id="JASJQH010000424">
    <property type="protein sequence ID" value="KAK9764462.1"/>
    <property type="molecule type" value="Genomic_DNA"/>
</dbReference>
<proteinExistence type="predicted"/>
<gene>
    <name evidence="1" type="ORF">K7432_008003</name>
</gene>
<comment type="caution">
    <text evidence="1">The sequence shown here is derived from an EMBL/GenBank/DDBJ whole genome shotgun (WGS) entry which is preliminary data.</text>
</comment>
<dbReference type="Gene3D" id="3.40.50.1820">
    <property type="entry name" value="alpha/beta hydrolase"/>
    <property type="match status" value="1"/>
</dbReference>
<dbReference type="SUPFAM" id="SSF53474">
    <property type="entry name" value="alpha/beta-Hydrolases"/>
    <property type="match status" value="1"/>
</dbReference>
<sequence length="181" mass="20249">MEDGFTECVEILEEFITSSDQLDTLVVKHGVDNSTAGVVLADALDPIFDLNEDWEKEEKEHSLHCGVTKKRGGTDIVSWWLRSDQLWTWLLKSGPKFSRVVPDQRAPATHLDESKSNVTGGSPNQNYDPVVPLQVTGSGVPIFFVHPGVGEVLIFVNLAKYFVNERPFYALRARGFDENQT</sequence>
<keyword evidence="2" id="KW-1185">Reference proteome</keyword>
<organism evidence="1 2">
    <name type="scientific">Basidiobolus ranarum</name>
    <dbReference type="NCBI Taxonomy" id="34480"/>
    <lineage>
        <taxon>Eukaryota</taxon>
        <taxon>Fungi</taxon>
        <taxon>Fungi incertae sedis</taxon>
        <taxon>Zoopagomycota</taxon>
        <taxon>Entomophthoromycotina</taxon>
        <taxon>Basidiobolomycetes</taxon>
        <taxon>Basidiobolales</taxon>
        <taxon>Basidiobolaceae</taxon>
        <taxon>Basidiobolus</taxon>
    </lineage>
</organism>
<protein>
    <submittedName>
        <fullName evidence="1">Uncharacterized protein</fullName>
    </submittedName>
</protein>
<name>A0ABR2WSN6_9FUNG</name>
<dbReference type="Proteomes" id="UP001479436">
    <property type="component" value="Unassembled WGS sequence"/>
</dbReference>
<accession>A0ABR2WSN6</accession>